<dbReference type="InterPro" id="IPR052552">
    <property type="entry name" value="YeaO-like"/>
</dbReference>
<reference evidence="1 2" key="1">
    <citation type="submission" date="2019-03" db="EMBL/GenBank/DDBJ databases">
        <title>The complete genome sequence of Swingsia_sp. F3b2 LMG30590(T).</title>
        <authorList>
            <person name="Chua K.-O."/>
            <person name="Chan K.-G."/>
            <person name="See-Too W.-S."/>
        </authorList>
    </citation>
    <scope>NUCLEOTIDE SEQUENCE [LARGE SCALE GENOMIC DNA]</scope>
    <source>
        <strain evidence="1 2">F3b2</strain>
    </source>
</reference>
<dbReference type="AlphaFoldDB" id="A0A4Y6UBX1"/>
<name>A0A4Y6UBX1_9PROT</name>
<accession>A0A4Y6UBX1</accession>
<keyword evidence="2" id="KW-1185">Reference proteome</keyword>
<organism evidence="1 2">
    <name type="scientific">Formicincola oecophyllae</name>
    <dbReference type="NCBI Taxonomy" id="2558361"/>
    <lineage>
        <taxon>Bacteria</taxon>
        <taxon>Pseudomonadati</taxon>
        <taxon>Pseudomonadota</taxon>
        <taxon>Alphaproteobacteria</taxon>
        <taxon>Acetobacterales</taxon>
        <taxon>Acetobacteraceae</taxon>
        <taxon>Formicincola</taxon>
    </lineage>
</organism>
<gene>
    <name evidence="1" type="ORF">E3E12_04755</name>
</gene>
<proteinExistence type="predicted"/>
<dbReference type="Proteomes" id="UP000318709">
    <property type="component" value="Chromosome"/>
</dbReference>
<sequence>MSFNAKARAQTGAGEAPLPPARVMLKRAYEAASPADGKRVLVDRLWPRGISKEKADLTGGWLKALAPSTALREWFHHDRALWPGFVERYRQELEGPEQREALRHVRAMALEGPVTLVYGARDTTHNEAVVLRDVLLGQPTALHA</sequence>
<evidence type="ECO:0000313" key="2">
    <source>
        <dbReference type="Proteomes" id="UP000318709"/>
    </source>
</evidence>
<dbReference type="EMBL" id="CP038231">
    <property type="protein sequence ID" value="QDH13615.1"/>
    <property type="molecule type" value="Genomic_DNA"/>
</dbReference>
<dbReference type="OrthoDB" id="9790745at2"/>
<dbReference type="Pfam" id="PF22752">
    <property type="entry name" value="DUF488-N3i"/>
    <property type="match status" value="1"/>
</dbReference>
<dbReference type="PANTHER" id="PTHR36849">
    <property type="entry name" value="CYTOPLASMIC PROTEIN-RELATED"/>
    <property type="match status" value="1"/>
</dbReference>
<protein>
    <submittedName>
        <fullName evidence="1">DUF488 family protein</fullName>
    </submittedName>
</protein>
<dbReference type="PANTHER" id="PTHR36849:SF1">
    <property type="entry name" value="CYTOPLASMIC PROTEIN"/>
    <property type="match status" value="1"/>
</dbReference>
<dbReference type="KEGG" id="swf:E3E12_04755"/>
<evidence type="ECO:0000313" key="1">
    <source>
        <dbReference type="EMBL" id="QDH13615.1"/>
    </source>
</evidence>